<proteinExistence type="predicted"/>
<dbReference type="Proteomes" id="UP001365128">
    <property type="component" value="Unassembled WGS sequence"/>
</dbReference>
<dbReference type="EMBL" id="JBBPDW010000046">
    <property type="protein sequence ID" value="KAK7533470.1"/>
    <property type="molecule type" value="Genomic_DNA"/>
</dbReference>
<gene>
    <name evidence="1" type="ORF">IWX46DRAFT_613203</name>
</gene>
<comment type="caution">
    <text evidence="1">The sequence shown here is derived from an EMBL/GenBank/DDBJ whole genome shotgun (WGS) entry which is preliminary data.</text>
</comment>
<sequence>MLQCIKTISSDFSASLCLQATAIWLPVSSSNLLYISLNPSINPTICARQLPKNQVPASVQSNKALLTMLLKPQLLLSLLSFVPLSLGFHQLQSRDTALTGLYTLTAYAPGNATLNGGKFQGRGGLLIPRVGSYCPSFVGTSCPNGTDSVFSNSLYPSSMVPGGQDLYVDVNGQIGITVQHSHSIPYGAYWSYQGWNWVGLEQCSGNQCGCPVGDARYNCTKPTGYFTFKAPPPYNGTNPPGYVGGVMACPSPYDPTQLLAWAVTPQFNQVGCTPIVGLGTHPYSGINPPVWSY</sequence>
<name>A0ABR1LE19_9PEZI</name>
<evidence type="ECO:0000313" key="1">
    <source>
        <dbReference type="EMBL" id="KAK7533470.1"/>
    </source>
</evidence>
<dbReference type="PANTHER" id="PTHR42047">
    <property type="entry name" value="PROTEIN, PUTATIVE (AFU_ORTHOLOGUE AFUA_6G03560)-RELATED"/>
    <property type="match status" value="1"/>
</dbReference>
<protein>
    <submittedName>
        <fullName evidence="1">Uncharacterized protein</fullName>
    </submittedName>
</protein>
<dbReference type="PANTHER" id="PTHR42047:SF1">
    <property type="entry name" value="PROTEIN, PUTATIVE (AFU_ORTHOLOGUE AFUA_6G03560)-RELATED"/>
    <property type="match status" value="1"/>
</dbReference>
<reference evidence="1 2" key="1">
    <citation type="submission" date="2024-04" db="EMBL/GenBank/DDBJ databases">
        <title>Phyllosticta paracitricarpa is synonymous to the EU quarantine fungus P. citricarpa based on phylogenomic analyses.</title>
        <authorList>
            <consortium name="Lawrence Berkeley National Laboratory"/>
            <person name="Van Ingen-Buijs V.A."/>
            <person name="Van Westerhoven A.C."/>
            <person name="Haridas S."/>
            <person name="Skiadas P."/>
            <person name="Martin F."/>
            <person name="Groenewald J.Z."/>
            <person name="Crous P.W."/>
            <person name="Seidl M.F."/>
        </authorList>
    </citation>
    <scope>NUCLEOTIDE SEQUENCE [LARGE SCALE GENOMIC DNA]</scope>
    <source>
        <strain evidence="1 2">CBS 122670</strain>
    </source>
</reference>
<dbReference type="InterPro" id="IPR052820">
    <property type="entry name" value="PhiA_domain"/>
</dbReference>
<organism evidence="1 2">
    <name type="scientific">Phyllosticta citricarpa</name>
    <dbReference type="NCBI Taxonomy" id="55181"/>
    <lineage>
        <taxon>Eukaryota</taxon>
        <taxon>Fungi</taxon>
        <taxon>Dikarya</taxon>
        <taxon>Ascomycota</taxon>
        <taxon>Pezizomycotina</taxon>
        <taxon>Dothideomycetes</taxon>
        <taxon>Dothideomycetes incertae sedis</taxon>
        <taxon>Botryosphaeriales</taxon>
        <taxon>Phyllostictaceae</taxon>
        <taxon>Phyllosticta</taxon>
    </lineage>
</organism>
<accession>A0ABR1LE19</accession>
<keyword evidence="2" id="KW-1185">Reference proteome</keyword>
<evidence type="ECO:0000313" key="2">
    <source>
        <dbReference type="Proteomes" id="UP001365128"/>
    </source>
</evidence>